<evidence type="ECO:0000259" key="1">
    <source>
        <dbReference type="PROSITE" id="PS50011"/>
    </source>
</evidence>
<gene>
    <name evidence="2" type="ORF">Lalb_Chr08g0244141</name>
</gene>
<dbReference type="GO" id="GO:0004672">
    <property type="term" value="F:protein kinase activity"/>
    <property type="evidence" value="ECO:0007669"/>
    <property type="project" value="InterPro"/>
</dbReference>
<dbReference type="SUPFAM" id="SSF56112">
    <property type="entry name" value="Protein kinase-like (PK-like)"/>
    <property type="match status" value="1"/>
</dbReference>
<dbReference type="PROSITE" id="PS50011">
    <property type="entry name" value="PROTEIN_KINASE_DOM"/>
    <property type="match status" value="1"/>
</dbReference>
<name>A0A6A4Q6L1_LUPAL</name>
<dbReference type="Gene3D" id="1.10.510.10">
    <property type="entry name" value="Transferase(Phosphotransferase) domain 1"/>
    <property type="match status" value="1"/>
</dbReference>
<dbReference type="AlphaFoldDB" id="A0A6A4Q6L1"/>
<dbReference type="EMBL" id="WOCE01000008">
    <property type="protein sequence ID" value="KAE9609243.1"/>
    <property type="molecule type" value="Genomic_DNA"/>
</dbReference>
<proteinExistence type="predicted"/>
<dbReference type="PANTHER" id="PTHR47209">
    <property type="entry name" value="OS06G0639500 PROTEIN"/>
    <property type="match status" value="1"/>
</dbReference>
<organism evidence="2 3">
    <name type="scientific">Lupinus albus</name>
    <name type="common">White lupine</name>
    <name type="synonym">Lupinus termis</name>
    <dbReference type="NCBI Taxonomy" id="3870"/>
    <lineage>
        <taxon>Eukaryota</taxon>
        <taxon>Viridiplantae</taxon>
        <taxon>Streptophyta</taxon>
        <taxon>Embryophyta</taxon>
        <taxon>Tracheophyta</taxon>
        <taxon>Spermatophyta</taxon>
        <taxon>Magnoliopsida</taxon>
        <taxon>eudicotyledons</taxon>
        <taxon>Gunneridae</taxon>
        <taxon>Pentapetalae</taxon>
        <taxon>rosids</taxon>
        <taxon>fabids</taxon>
        <taxon>Fabales</taxon>
        <taxon>Fabaceae</taxon>
        <taxon>Papilionoideae</taxon>
        <taxon>50 kb inversion clade</taxon>
        <taxon>genistoids sensu lato</taxon>
        <taxon>core genistoids</taxon>
        <taxon>Genisteae</taxon>
        <taxon>Lupinus</taxon>
    </lineage>
</organism>
<dbReference type="GO" id="GO:0005524">
    <property type="term" value="F:ATP binding"/>
    <property type="evidence" value="ECO:0007669"/>
    <property type="project" value="InterPro"/>
</dbReference>
<dbReference type="InterPro" id="IPR000719">
    <property type="entry name" value="Prot_kinase_dom"/>
</dbReference>
<protein>
    <recommendedName>
        <fullName evidence="1">Protein kinase domain-containing protein</fullName>
    </recommendedName>
</protein>
<dbReference type="SMART" id="SM00220">
    <property type="entry name" value="S_TKc"/>
    <property type="match status" value="1"/>
</dbReference>
<accession>A0A6A4Q6L1</accession>
<dbReference type="Pfam" id="PF00069">
    <property type="entry name" value="Pkinase"/>
    <property type="match status" value="1"/>
</dbReference>
<dbReference type="InterPro" id="IPR011009">
    <property type="entry name" value="Kinase-like_dom_sf"/>
</dbReference>
<evidence type="ECO:0000313" key="3">
    <source>
        <dbReference type="Proteomes" id="UP000447434"/>
    </source>
</evidence>
<reference evidence="3" key="1">
    <citation type="journal article" date="2020" name="Nat. Commun.">
        <title>Genome sequence of the cluster root forming white lupin.</title>
        <authorList>
            <person name="Hufnagel B."/>
            <person name="Marques A."/>
            <person name="Soriano A."/>
            <person name="Marques L."/>
            <person name="Divol F."/>
            <person name="Doumas P."/>
            <person name="Sallet E."/>
            <person name="Mancinotti D."/>
            <person name="Carrere S."/>
            <person name="Marande W."/>
            <person name="Arribat S."/>
            <person name="Keller J."/>
            <person name="Huneau C."/>
            <person name="Blein T."/>
            <person name="Aime D."/>
            <person name="Laguerre M."/>
            <person name="Taylor J."/>
            <person name="Schubert V."/>
            <person name="Nelson M."/>
            <person name="Geu-Flores F."/>
            <person name="Crespi M."/>
            <person name="Gallardo-Guerrero K."/>
            <person name="Delaux P.-M."/>
            <person name="Salse J."/>
            <person name="Berges H."/>
            <person name="Guyot R."/>
            <person name="Gouzy J."/>
            <person name="Peret B."/>
        </authorList>
    </citation>
    <scope>NUCLEOTIDE SEQUENCE [LARGE SCALE GENOMIC DNA]</scope>
    <source>
        <strain evidence="3">cv. Amiga</strain>
    </source>
</reference>
<comment type="caution">
    <text evidence="2">The sequence shown here is derived from an EMBL/GenBank/DDBJ whole genome shotgun (WGS) entry which is preliminary data.</text>
</comment>
<dbReference type="Proteomes" id="UP000447434">
    <property type="component" value="Chromosome 8"/>
</dbReference>
<sequence>MSFYEGSVGDKMARLREGRISLLDVLRRITGTYQYYMACSLAQGIQELHSKGILILNLKPFNVLLTDNDQAILGDFGIPNILLGSSFLSSDMPNMFGTPNYMAPEQWQPEIRGPISFETDSWGFGCTIVEMLTGHEKPHFPSGLPSSIENILSGCLEYDLRNRPLMVDILTVFKRFVSFKYFSTIFL</sequence>
<dbReference type="OrthoDB" id="4062651at2759"/>
<dbReference type="InterPro" id="IPR053293">
    <property type="entry name" value="OCM_Kinase"/>
</dbReference>
<evidence type="ECO:0000313" key="2">
    <source>
        <dbReference type="EMBL" id="KAE9609243.1"/>
    </source>
</evidence>
<keyword evidence="3" id="KW-1185">Reference proteome</keyword>
<feature type="domain" description="Protein kinase" evidence="1">
    <location>
        <begin position="1"/>
        <end position="177"/>
    </location>
</feature>
<dbReference type="PANTHER" id="PTHR47209:SF1">
    <property type="entry name" value="OS06G0639500 PROTEIN"/>
    <property type="match status" value="1"/>
</dbReference>